<evidence type="ECO:0000259" key="1">
    <source>
        <dbReference type="PROSITE" id="PS51186"/>
    </source>
</evidence>
<dbReference type="RefSeq" id="WP_160796921.1">
    <property type="nucleotide sequence ID" value="NZ_JAKEVG010000006.1"/>
</dbReference>
<evidence type="ECO:0000313" key="2">
    <source>
        <dbReference type="EMBL" id="MXR69624.1"/>
    </source>
</evidence>
<dbReference type="AlphaFoldDB" id="A0A6L7I0Y6"/>
<reference evidence="2 3" key="1">
    <citation type="submission" date="2019-12" db="EMBL/GenBank/DDBJ databases">
        <title>Shewanella insulae sp. nov., isolated from a tidal flat.</title>
        <authorList>
            <person name="Yoon J.-H."/>
        </authorList>
    </citation>
    <scope>NUCLEOTIDE SEQUENCE [LARGE SCALE GENOMIC DNA]</scope>
    <source>
        <strain evidence="2 3">JBTF-M18</strain>
    </source>
</reference>
<dbReference type="PROSITE" id="PS51186">
    <property type="entry name" value="GNAT"/>
    <property type="match status" value="1"/>
</dbReference>
<dbReference type="SUPFAM" id="SSF55729">
    <property type="entry name" value="Acyl-CoA N-acyltransferases (Nat)"/>
    <property type="match status" value="1"/>
</dbReference>
<gene>
    <name evidence="2" type="ORF">GNT65_13220</name>
</gene>
<dbReference type="CDD" id="cd04301">
    <property type="entry name" value="NAT_SF"/>
    <property type="match status" value="1"/>
</dbReference>
<keyword evidence="2" id="KW-0808">Transferase</keyword>
<evidence type="ECO:0000313" key="3">
    <source>
        <dbReference type="Proteomes" id="UP000474778"/>
    </source>
</evidence>
<keyword evidence="3" id="KW-1185">Reference proteome</keyword>
<accession>A0A6L7I0Y6</accession>
<dbReference type="Proteomes" id="UP000474778">
    <property type="component" value="Unassembled WGS sequence"/>
</dbReference>
<organism evidence="2 3">
    <name type="scientific">Shewanella insulae</name>
    <dbReference type="NCBI Taxonomy" id="2681496"/>
    <lineage>
        <taxon>Bacteria</taxon>
        <taxon>Pseudomonadati</taxon>
        <taxon>Pseudomonadota</taxon>
        <taxon>Gammaproteobacteria</taxon>
        <taxon>Alteromonadales</taxon>
        <taxon>Shewanellaceae</taxon>
        <taxon>Shewanella</taxon>
    </lineage>
</organism>
<dbReference type="Pfam" id="PF00583">
    <property type="entry name" value="Acetyltransf_1"/>
    <property type="match status" value="1"/>
</dbReference>
<comment type="caution">
    <text evidence="2">The sequence shown here is derived from an EMBL/GenBank/DDBJ whole genome shotgun (WGS) entry which is preliminary data.</text>
</comment>
<protein>
    <submittedName>
        <fullName evidence="2">GNAT family N-acetyltransferase</fullName>
    </submittedName>
</protein>
<feature type="domain" description="N-acetyltransferase" evidence="1">
    <location>
        <begin position="7"/>
        <end position="153"/>
    </location>
</feature>
<dbReference type="InterPro" id="IPR000182">
    <property type="entry name" value="GNAT_dom"/>
</dbReference>
<dbReference type="GO" id="GO:0016747">
    <property type="term" value="F:acyltransferase activity, transferring groups other than amino-acyl groups"/>
    <property type="evidence" value="ECO:0007669"/>
    <property type="project" value="InterPro"/>
</dbReference>
<dbReference type="EMBL" id="WRPA01000011">
    <property type="protein sequence ID" value="MXR69624.1"/>
    <property type="molecule type" value="Genomic_DNA"/>
</dbReference>
<proteinExistence type="predicted"/>
<sequence length="153" mass="17396">MYTTSIEHHTHLSDELIDTLIGLSQEVPEFDGRHQAEDYRTRLNGKSFLVQLIRIEGELAGYKIGYGETNGEFYSWLGAILPEFRQLGLAKALMQDQERWAKAQGFNSLAVKTYNRFASMLQLLIQQGYKIAGLENTAENIDDNKLVLNKLLS</sequence>
<dbReference type="Gene3D" id="3.40.630.30">
    <property type="match status" value="1"/>
</dbReference>
<dbReference type="InterPro" id="IPR016181">
    <property type="entry name" value="Acyl_CoA_acyltransferase"/>
</dbReference>
<name>A0A6L7I0Y6_9GAMM</name>